<gene>
    <name evidence="2" type="ORF">HG542_32165</name>
</gene>
<proteinExistence type="predicted"/>
<reference evidence="2 3" key="1">
    <citation type="submission" date="2020-04" db="EMBL/GenBank/DDBJ databases">
        <title>Draft Genome Sequence of Streptomyces morookaense DSM 40503, an 8-azaguanine-producing strain.</title>
        <authorList>
            <person name="Qi J."/>
            <person name="Gao J.-M."/>
        </authorList>
    </citation>
    <scope>NUCLEOTIDE SEQUENCE [LARGE SCALE GENOMIC DNA]</scope>
    <source>
        <strain evidence="2 3">DSM 40503</strain>
    </source>
</reference>
<organism evidence="2 3">
    <name type="scientific">Streptomyces morookaense</name>
    <name type="common">Streptoverticillium morookaense</name>
    <dbReference type="NCBI Taxonomy" id="1970"/>
    <lineage>
        <taxon>Bacteria</taxon>
        <taxon>Bacillati</taxon>
        <taxon>Actinomycetota</taxon>
        <taxon>Actinomycetes</taxon>
        <taxon>Kitasatosporales</taxon>
        <taxon>Streptomycetaceae</taxon>
        <taxon>Streptomyces</taxon>
    </lineage>
</organism>
<evidence type="ECO:0000259" key="1">
    <source>
        <dbReference type="Pfam" id="PF19834"/>
    </source>
</evidence>
<keyword evidence="3" id="KW-1185">Reference proteome</keyword>
<accession>A0A7Y7BB04</accession>
<dbReference type="RefSeq" id="WP_171087782.1">
    <property type="nucleotide sequence ID" value="NZ_BNBU01000017.1"/>
</dbReference>
<evidence type="ECO:0000313" key="2">
    <source>
        <dbReference type="EMBL" id="NVK82266.1"/>
    </source>
</evidence>
<dbReference type="Pfam" id="PF19834">
    <property type="entry name" value="DUF6314"/>
    <property type="match status" value="1"/>
</dbReference>
<protein>
    <recommendedName>
        <fullName evidence="1">DUF6314 domain-containing protein</fullName>
    </recommendedName>
</protein>
<evidence type="ECO:0000313" key="3">
    <source>
        <dbReference type="Proteomes" id="UP000587462"/>
    </source>
</evidence>
<dbReference type="AlphaFoldDB" id="A0A7Y7BB04"/>
<name>A0A7Y7BB04_STRMO</name>
<comment type="caution">
    <text evidence="2">The sequence shown here is derived from an EMBL/GenBank/DDBJ whole genome shotgun (WGS) entry which is preliminary data.</text>
</comment>
<dbReference type="InterPro" id="IPR045632">
    <property type="entry name" value="DUF6314"/>
</dbReference>
<dbReference type="EMBL" id="JABBXF010000116">
    <property type="protein sequence ID" value="NVK82266.1"/>
    <property type="molecule type" value="Genomic_DNA"/>
</dbReference>
<sequence length="159" mass="17491">MNVTVPGTAPAAVPAAAHPVPDAVAYLTGHWSLDRTLIDLDTGSHGWFHGTAAFHPAADRAHMLHTEDGELSWNGNVNRAGRTLRLLPGPDGTAEVAFADGRPFHHLDLRTGHWTALHPCGQDLYHGTYTVVSPDEWHLQWRTTGPAKNQELRSVYRRQ</sequence>
<dbReference type="Proteomes" id="UP000587462">
    <property type="component" value="Unassembled WGS sequence"/>
</dbReference>
<feature type="domain" description="DUF6314" evidence="1">
    <location>
        <begin position="27"/>
        <end position="158"/>
    </location>
</feature>